<dbReference type="Proteomes" id="UP000649799">
    <property type="component" value="Unassembled WGS sequence"/>
</dbReference>
<feature type="region of interest" description="Disordered" evidence="1">
    <location>
        <begin position="28"/>
        <end position="57"/>
    </location>
</feature>
<keyword evidence="4" id="KW-1185">Reference proteome</keyword>
<dbReference type="EMBL" id="JAANYN010000011">
    <property type="protein sequence ID" value="NHE59291.1"/>
    <property type="molecule type" value="Genomic_DNA"/>
</dbReference>
<name>A0ABX0HFX3_9BACT</name>
<feature type="chain" id="PRO_5045696233" description="Lipoprotein" evidence="2">
    <location>
        <begin position="27"/>
        <end position="257"/>
    </location>
</feature>
<comment type="caution">
    <text evidence="3">The sequence shown here is derived from an EMBL/GenBank/DDBJ whole genome shotgun (WGS) entry which is preliminary data.</text>
</comment>
<feature type="signal peptide" evidence="2">
    <location>
        <begin position="1"/>
        <end position="26"/>
    </location>
</feature>
<evidence type="ECO:0008006" key="5">
    <source>
        <dbReference type="Google" id="ProtNLM"/>
    </source>
</evidence>
<gene>
    <name evidence="3" type="ORF">G9Q97_20975</name>
</gene>
<reference evidence="3 4" key="1">
    <citation type="submission" date="2020-03" db="EMBL/GenBank/DDBJ databases">
        <title>Cyclobacterium plantarum sp. nov., a marine bacterium isolated from a coastal-marine wetland.</title>
        <authorList>
            <person name="Sanchez-Porro C."/>
            <person name="Ventosa A."/>
            <person name="Amoozegar M."/>
        </authorList>
    </citation>
    <scope>NUCLEOTIDE SEQUENCE [LARGE SCALE GENOMIC DNA]</scope>
    <source>
        <strain evidence="3 4">GBPx2</strain>
    </source>
</reference>
<accession>A0ABX0HFX3</accession>
<protein>
    <recommendedName>
        <fullName evidence="5">Lipoprotein</fullName>
    </recommendedName>
</protein>
<feature type="compositionally biased region" description="Polar residues" evidence="1">
    <location>
        <begin position="44"/>
        <end position="54"/>
    </location>
</feature>
<sequence>MKITMKRLITSGLCFGIFLTMISCQTEEETNPPENQEEVRLASTARQPSESDQGARSMLNAMVVTTFQVGTKEMEMKYAAEADIVAGIDLGSISLKSNVNTELGTASSQPQTLVLISDGQAMVSAVGEGNTPKGNYTELQFELYKNTAVGNDDPMYGKSLWIDGEINGQTSQIWMDVESEIRAIAESEEGHEVNENTELMLVFDLEELFQGVDFEAAVDGNADGVIEVGPDDADGNSNLYGQIESNLESSVKFEKNS</sequence>
<keyword evidence="2" id="KW-0732">Signal</keyword>
<evidence type="ECO:0000313" key="4">
    <source>
        <dbReference type="Proteomes" id="UP000649799"/>
    </source>
</evidence>
<evidence type="ECO:0000256" key="2">
    <source>
        <dbReference type="SAM" id="SignalP"/>
    </source>
</evidence>
<proteinExistence type="predicted"/>
<dbReference type="RefSeq" id="WP_166150520.1">
    <property type="nucleotide sequence ID" value="NZ_JAANYN010000011.1"/>
</dbReference>
<evidence type="ECO:0000256" key="1">
    <source>
        <dbReference type="SAM" id="MobiDB-lite"/>
    </source>
</evidence>
<dbReference type="PROSITE" id="PS51257">
    <property type="entry name" value="PROKAR_LIPOPROTEIN"/>
    <property type="match status" value="1"/>
</dbReference>
<evidence type="ECO:0000313" key="3">
    <source>
        <dbReference type="EMBL" id="NHE59291.1"/>
    </source>
</evidence>
<organism evidence="3 4">
    <name type="scientific">Cyclobacterium plantarum</name>
    <dbReference type="NCBI Taxonomy" id="2716263"/>
    <lineage>
        <taxon>Bacteria</taxon>
        <taxon>Pseudomonadati</taxon>
        <taxon>Bacteroidota</taxon>
        <taxon>Cytophagia</taxon>
        <taxon>Cytophagales</taxon>
        <taxon>Cyclobacteriaceae</taxon>
        <taxon>Cyclobacterium</taxon>
    </lineage>
</organism>